<reference evidence="2" key="2">
    <citation type="journal article" date="2020" name="Nat. Commun.">
        <title>Large-scale genome sequencing of mycorrhizal fungi provides insights into the early evolution of symbiotic traits.</title>
        <authorList>
            <person name="Miyauchi S."/>
            <person name="Kiss E."/>
            <person name="Kuo A."/>
            <person name="Drula E."/>
            <person name="Kohler A."/>
            <person name="Sanchez-Garcia M."/>
            <person name="Morin E."/>
            <person name="Andreopoulos B."/>
            <person name="Barry K.W."/>
            <person name="Bonito G."/>
            <person name="Buee M."/>
            <person name="Carver A."/>
            <person name="Chen C."/>
            <person name="Cichocki N."/>
            <person name="Clum A."/>
            <person name="Culley D."/>
            <person name="Crous P.W."/>
            <person name="Fauchery L."/>
            <person name="Girlanda M."/>
            <person name="Hayes R.D."/>
            <person name="Keri Z."/>
            <person name="LaButti K."/>
            <person name="Lipzen A."/>
            <person name="Lombard V."/>
            <person name="Magnuson J."/>
            <person name="Maillard F."/>
            <person name="Murat C."/>
            <person name="Nolan M."/>
            <person name="Ohm R.A."/>
            <person name="Pangilinan J."/>
            <person name="Pereira M.F."/>
            <person name="Perotto S."/>
            <person name="Peter M."/>
            <person name="Pfister S."/>
            <person name="Riley R."/>
            <person name="Sitrit Y."/>
            <person name="Stielow J.B."/>
            <person name="Szollosi G."/>
            <person name="Zifcakova L."/>
            <person name="Stursova M."/>
            <person name="Spatafora J.W."/>
            <person name="Tedersoo L."/>
            <person name="Vaario L.M."/>
            <person name="Yamada A."/>
            <person name="Yan M."/>
            <person name="Wang P."/>
            <person name="Xu J."/>
            <person name="Bruns T."/>
            <person name="Baldrian P."/>
            <person name="Vilgalys R."/>
            <person name="Dunand C."/>
            <person name="Henrissat B."/>
            <person name="Grigoriev I.V."/>
            <person name="Hibbett D."/>
            <person name="Nagy L.G."/>
            <person name="Martin F.M."/>
        </authorList>
    </citation>
    <scope>NUCLEOTIDE SEQUENCE</scope>
    <source>
        <strain evidence="2">Prilba</strain>
    </source>
</reference>
<name>A0A9P5N204_9AGAM</name>
<comment type="caution">
    <text evidence="2">The sequence shown here is derived from an EMBL/GenBank/DDBJ whole genome shotgun (WGS) entry which is preliminary data.</text>
</comment>
<dbReference type="PANTHER" id="PTHR13832:SF792">
    <property type="entry name" value="GM14286P"/>
    <property type="match status" value="1"/>
</dbReference>
<organism evidence="2 3">
    <name type="scientific">Russula ochroleuca</name>
    <dbReference type="NCBI Taxonomy" id="152965"/>
    <lineage>
        <taxon>Eukaryota</taxon>
        <taxon>Fungi</taxon>
        <taxon>Dikarya</taxon>
        <taxon>Basidiomycota</taxon>
        <taxon>Agaricomycotina</taxon>
        <taxon>Agaricomycetes</taxon>
        <taxon>Russulales</taxon>
        <taxon>Russulaceae</taxon>
        <taxon>Russula</taxon>
    </lineage>
</organism>
<dbReference type="PROSITE" id="PS51746">
    <property type="entry name" value="PPM_2"/>
    <property type="match status" value="1"/>
</dbReference>
<gene>
    <name evidence="2" type="ORF">DFH94DRAFT_240857</name>
</gene>
<dbReference type="InterPro" id="IPR036457">
    <property type="entry name" value="PPM-type-like_dom_sf"/>
</dbReference>
<dbReference type="EMBL" id="WHVB01000003">
    <property type="protein sequence ID" value="KAF8484633.1"/>
    <property type="molecule type" value="Genomic_DNA"/>
</dbReference>
<protein>
    <submittedName>
        <fullName evidence="2">Protein serine/threonine phosphatase 2C</fullName>
    </submittedName>
</protein>
<evidence type="ECO:0000259" key="1">
    <source>
        <dbReference type="PROSITE" id="PS51746"/>
    </source>
</evidence>
<accession>A0A9P5N204</accession>
<dbReference type="Gene3D" id="3.60.40.10">
    <property type="entry name" value="PPM-type phosphatase domain"/>
    <property type="match status" value="1"/>
</dbReference>
<dbReference type="GO" id="GO:0005739">
    <property type="term" value="C:mitochondrion"/>
    <property type="evidence" value="ECO:0007669"/>
    <property type="project" value="TreeGrafter"/>
</dbReference>
<sequence>MLRRAWKPVLGAAALMAPPAYYFYVSHNRSPTTTFSIDVKEKGPDGKTHVVKRSFPLLSKLAVDQRISESPVSSGTSSQTQTPSEGLVWKHTTARISSNDPVEDMYVHATISTEATSSDPARNLLFYSVLDGHAGFDTSRLLSHVLIPAVVLELSSSVASDGGASPKTSSIFDKYLFYPRSHTLMDASQEGHVERVSQAIRKAFEDVDFEIVNGPLRVLAANVSKLDLNVPDLGKHPMGGASMSLALSGSCALMALLDPLRRDLFVACTGDSRAVAGIWEEDDDGTGKWRVEVLTEDQTGRNANEAERMRSEHPASEAEDLILRGRVLGGLAVTRAFGDAYYKWPREVEELLYKAFIKSTGKAVYRAPARLKTPPYVIATPIVTHHKLSLPNPASSEPKPSSSLKFLVLATDGLWDELSSEDVVALVGGYFAGLKGTISKSSLPALVPTTVGSLTAQGKEETKGNGQEGSWAFVDDNVSAHLIRNAFGGGDEGKLRKVLSIPAPHSRDWRDDVTVTVVWWEEAQDDRTKEKV</sequence>
<dbReference type="CDD" id="cd00143">
    <property type="entry name" value="PP2Cc"/>
    <property type="match status" value="1"/>
</dbReference>
<evidence type="ECO:0000313" key="2">
    <source>
        <dbReference type="EMBL" id="KAF8484633.1"/>
    </source>
</evidence>
<dbReference type="OrthoDB" id="420076at2759"/>
<dbReference type="PANTHER" id="PTHR13832">
    <property type="entry name" value="PROTEIN PHOSPHATASE 2C"/>
    <property type="match status" value="1"/>
</dbReference>
<keyword evidence="3" id="KW-1185">Reference proteome</keyword>
<dbReference type="Proteomes" id="UP000759537">
    <property type="component" value="Unassembled WGS sequence"/>
</dbReference>
<dbReference type="SUPFAM" id="SSF81606">
    <property type="entry name" value="PP2C-like"/>
    <property type="match status" value="1"/>
</dbReference>
<dbReference type="SMART" id="SM00332">
    <property type="entry name" value="PP2Cc"/>
    <property type="match status" value="1"/>
</dbReference>
<evidence type="ECO:0000313" key="3">
    <source>
        <dbReference type="Proteomes" id="UP000759537"/>
    </source>
</evidence>
<dbReference type="AlphaFoldDB" id="A0A9P5N204"/>
<proteinExistence type="predicted"/>
<reference evidence="2" key="1">
    <citation type="submission" date="2019-10" db="EMBL/GenBank/DDBJ databases">
        <authorList>
            <consortium name="DOE Joint Genome Institute"/>
            <person name="Kuo A."/>
            <person name="Miyauchi S."/>
            <person name="Kiss E."/>
            <person name="Drula E."/>
            <person name="Kohler A."/>
            <person name="Sanchez-Garcia M."/>
            <person name="Andreopoulos B."/>
            <person name="Barry K.W."/>
            <person name="Bonito G."/>
            <person name="Buee M."/>
            <person name="Carver A."/>
            <person name="Chen C."/>
            <person name="Cichocki N."/>
            <person name="Clum A."/>
            <person name="Culley D."/>
            <person name="Crous P.W."/>
            <person name="Fauchery L."/>
            <person name="Girlanda M."/>
            <person name="Hayes R."/>
            <person name="Keri Z."/>
            <person name="LaButti K."/>
            <person name="Lipzen A."/>
            <person name="Lombard V."/>
            <person name="Magnuson J."/>
            <person name="Maillard F."/>
            <person name="Morin E."/>
            <person name="Murat C."/>
            <person name="Nolan M."/>
            <person name="Ohm R."/>
            <person name="Pangilinan J."/>
            <person name="Pereira M."/>
            <person name="Perotto S."/>
            <person name="Peter M."/>
            <person name="Riley R."/>
            <person name="Sitrit Y."/>
            <person name="Stielow B."/>
            <person name="Szollosi G."/>
            <person name="Zifcakova L."/>
            <person name="Stursova M."/>
            <person name="Spatafora J.W."/>
            <person name="Tedersoo L."/>
            <person name="Vaario L.-M."/>
            <person name="Yamada A."/>
            <person name="Yan M."/>
            <person name="Wang P."/>
            <person name="Xu J."/>
            <person name="Bruns T."/>
            <person name="Baldrian P."/>
            <person name="Vilgalys R."/>
            <person name="Henrissat B."/>
            <person name="Grigoriev I.V."/>
            <person name="Hibbett D."/>
            <person name="Nagy L.G."/>
            <person name="Martin F.M."/>
        </authorList>
    </citation>
    <scope>NUCLEOTIDE SEQUENCE</scope>
    <source>
        <strain evidence="2">Prilba</strain>
    </source>
</reference>
<dbReference type="InterPro" id="IPR015655">
    <property type="entry name" value="PP2C"/>
</dbReference>
<feature type="domain" description="PPM-type phosphatase" evidence="1">
    <location>
        <begin position="155"/>
        <end position="485"/>
    </location>
</feature>
<dbReference type="GO" id="GO:0004741">
    <property type="term" value="F:[pyruvate dehydrogenase (acetyl-transferring)]-phosphatase activity"/>
    <property type="evidence" value="ECO:0007669"/>
    <property type="project" value="TreeGrafter"/>
</dbReference>
<dbReference type="Pfam" id="PF00481">
    <property type="entry name" value="PP2C"/>
    <property type="match status" value="1"/>
</dbReference>
<dbReference type="InterPro" id="IPR001932">
    <property type="entry name" value="PPM-type_phosphatase-like_dom"/>
</dbReference>